<dbReference type="Proteomes" id="UP001586593">
    <property type="component" value="Unassembled WGS sequence"/>
</dbReference>
<protein>
    <submittedName>
        <fullName evidence="1">Uncharacterized protein</fullName>
    </submittedName>
</protein>
<dbReference type="EMBL" id="JAZHXJ010000529">
    <property type="protein sequence ID" value="KAL1858217.1"/>
    <property type="molecule type" value="Genomic_DNA"/>
</dbReference>
<keyword evidence="2" id="KW-1185">Reference proteome</keyword>
<comment type="caution">
    <text evidence="1">The sequence shown here is derived from an EMBL/GenBank/DDBJ whole genome shotgun (WGS) entry which is preliminary data.</text>
</comment>
<accession>A0ABR3WBT7</accession>
<proteinExistence type="predicted"/>
<evidence type="ECO:0000313" key="1">
    <source>
        <dbReference type="EMBL" id="KAL1858217.1"/>
    </source>
</evidence>
<sequence length="295" mass="31951">MEGRRGIIAVGEGYLLFRASSHTGRRHSGARPSWPHAPTLHFTDTGGRQLQATLALVGGPGCSGLSAEQQPALACHPCSCWFESEPVWADKTTKRLSPISSWDRIATPLPITRSPSLLIKVCLDLRHPVCPSLLSTPALFPHAVHLKAWPLSASSDQCPDTSAVDNPTVLQENEQLASFCRAISSIRLHELRRPAEKPCFVLGTPAPFCAISDSLLPIVAHIASALLLSCVCWHIFFSHQTASPSLREPKPHIALPRFLGTTITLPSPLQDAFFVAPCLQSPWSVDRGILISGHP</sequence>
<evidence type="ECO:0000313" key="2">
    <source>
        <dbReference type="Proteomes" id="UP001586593"/>
    </source>
</evidence>
<gene>
    <name evidence="1" type="ORF">VTK73DRAFT_7897</name>
</gene>
<name>A0ABR3WBT7_9PEZI</name>
<organism evidence="1 2">
    <name type="scientific">Phialemonium thermophilum</name>
    <dbReference type="NCBI Taxonomy" id="223376"/>
    <lineage>
        <taxon>Eukaryota</taxon>
        <taxon>Fungi</taxon>
        <taxon>Dikarya</taxon>
        <taxon>Ascomycota</taxon>
        <taxon>Pezizomycotina</taxon>
        <taxon>Sordariomycetes</taxon>
        <taxon>Sordariomycetidae</taxon>
        <taxon>Cephalothecales</taxon>
        <taxon>Cephalothecaceae</taxon>
        <taxon>Phialemonium</taxon>
    </lineage>
</organism>
<reference evidence="1 2" key="1">
    <citation type="journal article" date="2024" name="Commun. Biol.">
        <title>Comparative genomic analysis of thermophilic fungi reveals convergent evolutionary adaptations and gene losses.</title>
        <authorList>
            <person name="Steindorff A.S."/>
            <person name="Aguilar-Pontes M.V."/>
            <person name="Robinson A.J."/>
            <person name="Andreopoulos B."/>
            <person name="LaButti K."/>
            <person name="Kuo A."/>
            <person name="Mondo S."/>
            <person name="Riley R."/>
            <person name="Otillar R."/>
            <person name="Haridas S."/>
            <person name="Lipzen A."/>
            <person name="Grimwood J."/>
            <person name="Schmutz J."/>
            <person name="Clum A."/>
            <person name="Reid I.D."/>
            <person name="Moisan M.C."/>
            <person name="Butler G."/>
            <person name="Nguyen T.T.M."/>
            <person name="Dewar K."/>
            <person name="Conant G."/>
            <person name="Drula E."/>
            <person name="Henrissat B."/>
            <person name="Hansel C."/>
            <person name="Singer S."/>
            <person name="Hutchinson M.I."/>
            <person name="de Vries R.P."/>
            <person name="Natvig D.O."/>
            <person name="Powell A.J."/>
            <person name="Tsang A."/>
            <person name="Grigoriev I.V."/>
        </authorList>
    </citation>
    <scope>NUCLEOTIDE SEQUENCE [LARGE SCALE GENOMIC DNA]</scope>
    <source>
        <strain evidence="1 2">ATCC 24622</strain>
    </source>
</reference>